<dbReference type="InterPro" id="IPR036388">
    <property type="entry name" value="WH-like_DNA-bd_sf"/>
</dbReference>
<evidence type="ECO:0000313" key="6">
    <source>
        <dbReference type="Proteomes" id="UP001176021"/>
    </source>
</evidence>
<dbReference type="Pfam" id="PF03965">
    <property type="entry name" value="Penicillinase_R"/>
    <property type="match status" value="1"/>
</dbReference>
<keyword evidence="6" id="KW-1185">Reference proteome</keyword>
<protein>
    <submittedName>
        <fullName evidence="5">BlaI/MecI/CopY family transcriptional regulator</fullName>
    </submittedName>
</protein>
<evidence type="ECO:0000256" key="2">
    <source>
        <dbReference type="ARBA" id="ARBA00023015"/>
    </source>
</evidence>
<comment type="caution">
    <text evidence="5">The sequence shown here is derived from an EMBL/GenBank/DDBJ whole genome shotgun (WGS) entry which is preliminary data.</text>
</comment>
<evidence type="ECO:0000256" key="4">
    <source>
        <dbReference type="ARBA" id="ARBA00023163"/>
    </source>
</evidence>
<organism evidence="5 6">
    <name type="scientific">Desulfosporosinus nitroreducens</name>
    <dbReference type="NCBI Taxonomy" id="2018668"/>
    <lineage>
        <taxon>Bacteria</taxon>
        <taxon>Bacillati</taxon>
        <taxon>Bacillota</taxon>
        <taxon>Clostridia</taxon>
        <taxon>Eubacteriales</taxon>
        <taxon>Desulfitobacteriaceae</taxon>
        <taxon>Desulfosporosinus</taxon>
    </lineage>
</organism>
<dbReference type="Gene3D" id="1.10.4040.10">
    <property type="entry name" value="Penicillinase repressor domain"/>
    <property type="match status" value="1"/>
</dbReference>
<dbReference type="RefSeq" id="WP_252473802.1">
    <property type="nucleotide sequence ID" value="NZ_JAMHFY010000053.1"/>
</dbReference>
<evidence type="ECO:0000256" key="1">
    <source>
        <dbReference type="ARBA" id="ARBA00011046"/>
    </source>
</evidence>
<dbReference type="EMBL" id="JAMJEV010000016">
    <property type="protein sequence ID" value="MDO0824635.1"/>
    <property type="molecule type" value="Genomic_DNA"/>
</dbReference>
<proteinExistence type="inferred from homology"/>
<dbReference type="Proteomes" id="UP001176021">
    <property type="component" value="Unassembled WGS sequence"/>
</dbReference>
<keyword evidence="2" id="KW-0805">Transcription regulation</keyword>
<name>A0ABT8QU01_9FIRM</name>
<sequence>MNRLKLCESEYRFGAIVWENEPVGSGELVTLCEQQLGWKKSTTYTVLKKLCERGILKNENALVTALVPQAQVQKFESEQFINRTFGGSLPGFITAFMNDKKLSRQEAEQLKKLIDSYKED</sequence>
<evidence type="ECO:0000313" key="5">
    <source>
        <dbReference type="EMBL" id="MDO0824635.1"/>
    </source>
</evidence>
<reference evidence="5" key="1">
    <citation type="submission" date="2022-05" db="EMBL/GenBank/DDBJ databases">
        <title>Expanded diversity of anoxic marine methylotrophy in a Black Sea sulfate reducing microorganism.</title>
        <authorList>
            <person name="Fischer P.Q."/>
            <person name="Stams A.J.M."/>
            <person name="Villanueva L."/>
            <person name="Sousa D.Z."/>
        </authorList>
    </citation>
    <scope>NUCLEOTIDE SEQUENCE</scope>
    <source>
        <strain evidence="5">P130</strain>
    </source>
</reference>
<dbReference type="Gene3D" id="1.10.10.10">
    <property type="entry name" value="Winged helix-like DNA-binding domain superfamily/Winged helix DNA-binding domain"/>
    <property type="match status" value="1"/>
</dbReference>
<keyword evidence="4" id="KW-0804">Transcription</keyword>
<comment type="similarity">
    <text evidence="1">Belongs to the BlaI transcriptional regulatory family.</text>
</comment>
<dbReference type="InterPro" id="IPR005650">
    <property type="entry name" value="BlaI_family"/>
</dbReference>
<dbReference type="InterPro" id="IPR036390">
    <property type="entry name" value="WH_DNA-bd_sf"/>
</dbReference>
<evidence type="ECO:0000256" key="3">
    <source>
        <dbReference type="ARBA" id="ARBA00023125"/>
    </source>
</evidence>
<dbReference type="SUPFAM" id="SSF46785">
    <property type="entry name" value="Winged helix' DNA-binding domain"/>
    <property type="match status" value="1"/>
</dbReference>
<keyword evidence="3" id="KW-0238">DNA-binding</keyword>
<dbReference type="PIRSF" id="PIRSF019455">
    <property type="entry name" value="CopR_AtkY"/>
    <property type="match status" value="1"/>
</dbReference>
<accession>A0ABT8QU01</accession>
<gene>
    <name evidence="5" type="ORF">M8H41_17500</name>
</gene>